<accession>A0AAE1DRE8</accession>
<reference evidence="1" key="1">
    <citation type="journal article" date="2023" name="G3 (Bethesda)">
        <title>A reference genome for the long-term kleptoplast-retaining sea slug Elysia crispata morphotype clarki.</title>
        <authorList>
            <person name="Eastman K.E."/>
            <person name="Pendleton A.L."/>
            <person name="Shaikh M.A."/>
            <person name="Suttiyut T."/>
            <person name="Ogas R."/>
            <person name="Tomko P."/>
            <person name="Gavelis G."/>
            <person name="Widhalm J.R."/>
            <person name="Wisecaver J.H."/>
        </authorList>
    </citation>
    <scope>NUCLEOTIDE SEQUENCE</scope>
    <source>
        <strain evidence="1">ECLA1</strain>
    </source>
</reference>
<dbReference type="EMBL" id="JAWDGP010002824">
    <property type="protein sequence ID" value="KAK3779535.1"/>
    <property type="molecule type" value="Genomic_DNA"/>
</dbReference>
<comment type="caution">
    <text evidence="1">The sequence shown here is derived from an EMBL/GenBank/DDBJ whole genome shotgun (WGS) entry which is preliminary data.</text>
</comment>
<dbReference type="Proteomes" id="UP001283361">
    <property type="component" value="Unassembled WGS sequence"/>
</dbReference>
<evidence type="ECO:0000313" key="2">
    <source>
        <dbReference type="Proteomes" id="UP001283361"/>
    </source>
</evidence>
<protein>
    <submittedName>
        <fullName evidence="1">Uncharacterized protein</fullName>
    </submittedName>
</protein>
<proteinExistence type="predicted"/>
<keyword evidence="2" id="KW-1185">Reference proteome</keyword>
<organism evidence="1 2">
    <name type="scientific">Elysia crispata</name>
    <name type="common">lettuce slug</name>
    <dbReference type="NCBI Taxonomy" id="231223"/>
    <lineage>
        <taxon>Eukaryota</taxon>
        <taxon>Metazoa</taxon>
        <taxon>Spiralia</taxon>
        <taxon>Lophotrochozoa</taxon>
        <taxon>Mollusca</taxon>
        <taxon>Gastropoda</taxon>
        <taxon>Heterobranchia</taxon>
        <taxon>Euthyneura</taxon>
        <taxon>Panpulmonata</taxon>
        <taxon>Sacoglossa</taxon>
        <taxon>Placobranchoidea</taxon>
        <taxon>Plakobranchidae</taxon>
        <taxon>Elysia</taxon>
    </lineage>
</organism>
<evidence type="ECO:0000313" key="1">
    <source>
        <dbReference type="EMBL" id="KAK3779535.1"/>
    </source>
</evidence>
<dbReference type="AlphaFoldDB" id="A0AAE1DRE8"/>
<name>A0AAE1DRE8_9GAST</name>
<sequence length="162" mass="17554">MSKLIFTSDIYDSSPTAAQNRQLTSACHLTNHILYSARREPLVVSRETDLSYDSVQHVVEEPHPTTDNSAVITSKTRVQSRLPSAPLSVTLNRAVITSNTRGQSHLPPAPLSVTLNRAVITSNARGQSHLPPAPRSVTLNRAVITSNARGQSHLPPAPRSSH</sequence>
<gene>
    <name evidence="1" type="ORF">RRG08_045281</name>
</gene>